<proteinExistence type="predicted"/>
<evidence type="ECO:0000313" key="2">
    <source>
        <dbReference type="EMBL" id="KUM46934.1"/>
    </source>
</evidence>
<feature type="compositionally biased region" description="Basic and acidic residues" evidence="1">
    <location>
        <begin position="54"/>
        <end position="72"/>
    </location>
</feature>
<protein>
    <submittedName>
        <fullName evidence="2">Uncharacterized protein</fullName>
    </submittedName>
</protein>
<keyword evidence="2" id="KW-0496">Mitochondrion</keyword>
<geneLocation type="mitochondrion" evidence="2"/>
<name>A0A101LX24_PICGL</name>
<gene>
    <name evidence="2" type="ORF">ABT39_MTgene6389</name>
</gene>
<feature type="region of interest" description="Disordered" evidence="1">
    <location>
        <begin position="22"/>
        <end position="72"/>
    </location>
</feature>
<accession>A0A101LX24</accession>
<dbReference type="EMBL" id="LKAM01000009">
    <property type="protein sequence ID" value="KUM46934.1"/>
    <property type="molecule type" value="Genomic_DNA"/>
</dbReference>
<comment type="caution">
    <text evidence="2">The sequence shown here is derived from an EMBL/GenBank/DDBJ whole genome shotgun (WGS) entry which is preliminary data.</text>
</comment>
<evidence type="ECO:0000256" key="1">
    <source>
        <dbReference type="SAM" id="MobiDB-lite"/>
    </source>
</evidence>
<organism evidence="2">
    <name type="scientific">Picea glauca</name>
    <name type="common">White spruce</name>
    <name type="synonym">Pinus glauca</name>
    <dbReference type="NCBI Taxonomy" id="3330"/>
    <lineage>
        <taxon>Eukaryota</taxon>
        <taxon>Viridiplantae</taxon>
        <taxon>Streptophyta</taxon>
        <taxon>Embryophyta</taxon>
        <taxon>Tracheophyta</taxon>
        <taxon>Spermatophyta</taxon>
        <taxon>Pinopsida</taxon>
        <taxon>Pinidae</taxon>
        <taxon>Conifers I</taxon>
        <taxon>Pinales</taxon>
        <taxon>Pinaceae</taxon>
        <taxon>Picea</taxon>
    </lineage>
</organism>
<dbReference type="AlphaFoldDB" id="A0A101LX24"/>
<reference evidence="2" key="1">
    <citation type="journal article" date="2015" name="Genome Biol. Evol.">
        <title>Organellar Genomes of White Spruce (Picea glauca): Assembly and Annotation.</title>
        <authorList>
            <person name="Jackman S.D."/>
            <person name="Warren R.L."/>
            <person name="Gibb E.A."/>
            <person name="Vandervalk B.P."/>
            <person name="Mohamadi H."/>
            <person name="Chu J."/>
            <person name="Raymond A."/>
            <person name="Pleasance S."/>
            <person name="Coope R."/>
            <person name="Wildung M.R."/>
            <person name="Ritland C.E."/>
            <person name="Bousquet J."/>
            <person name="Jones S.J."/>
            <person name="Bohlmann J."/>
            <person name="Birol I."/>
        </authorList>
    </citation>
    <scope>NUCLEOTIDE SEQUENCE [LARGE SCALE GENOMIC DNA]</scope>
    <source>
        <tissue evidence="2">Flushing bud</tissue>
    </source>
</reference>
<sequence length="72" mass="8462">MRKEMSPFNPYPRERVPHRMLPSKHHTMPQRPNMHGTVRDGKGRGGATGKRYNGRKEGLEEEQLLKMQEHIQ</sequence>